<accession>T0QC17</accession>
<feature type="chain" id="PRO_5004570063" description="Expansin-like EG45 domain-containing protein" evidence="2">
    <location>
        <begin position="19"/>
        <end position="255"/>
    </location>
</feature>
<dbReference type="Proteomes" id="UP000030762">
    <property type="component" value="Unassembled WGS sequence"/>
</dbReference>
<dbReference type="PANTHER" id="PTHR31836:SF21">
    <property type="entry name" value="EXPANSIN-LIKE PROTEIN 7"/>
    <property type="match status" value="1"/>
</dbReference>
<dbReference type="InParanoid" id="T0QC17"/>
<sequence>MLTSLLLSTLALVPVLRAANDGHATTLSSDDGSNATTGTCQLMKTLRNAARYQVSLSAQQWARGANCGRCVQAQCSNCPSPLPITAQVTDRCADCAAGDIDVSRPMFQALFGTPTGRRPLQWGFVDCPVEATLSLCTKPRNTSLYTIFIQPTNTVSGVANMTIDGFKGRLSANGSYFFKAPMPRNWSDVHINLTATNGEKIVAATVALRSGRCVTIPYQFQPTTAGGALIQASSSLDSDDDIVVPMTTTRPVPYY</sequence>
<name>T0QC17_SAPDV</name>
<dbReference type="InterPro" id="IPR036908">
    <property type="entry name" value="RlpA-like_sf"/>
</dbReference>
<dbReference type="RefSeq" id="XP_008611174.1">
    <property type="nucleotide sequence ID" value="XM_008612952.1"/>
</dbReference>
<keyword evidence="4" id="KW-1185">Reference proteome</keyword>
<dbReference type="SUPFAM" id="SSF50685">
    <property type="entry name" value="Barwin-like endoglucanases"/>
    <property type="match status" value="1"/>
</dbReference>
<evidence type="ECO:0000313" key="3">
    <source>
        <dbReference type="EMBL" id="EQC35424.1"/>
    </source>
</evidence>
<dbReference type="Gene3D" id="2.40.40.10">
    <property type="entry name" value="RlpA-like domain"/>
    <property type="match status" value="1"/>
</dbReference>
<dbReference type="PANTHER" id="PTHR31836">
    <property type="match status" value="1"/>
</dbReference>
<proteinExistence type="predicted"/>
<protein>
    <recommendedName>
        <fullName evidence="5">Expansin-like EG45 domain-containing protein</fullName>
    </recommendedName>
</protein>
<dbReference type="OrthoDB" id="406505at2759"/>
<reference evidence="3 4" key="1">
    <citation type="submission" date="2012-04" db="EMBL/GenBank/DDBJ databases">
        <title>The Genome Sequence of Saprolegnia declina VS20.</title>
        <authorList>
            <consortium name="The Broad Institute Genome Sequencing Platform"/>
            <person name="Russ C."/>
            <person name="Nusbaum C."/>
            <person name="Tyler B."/>
            <person name="van West P."/>
            <person name="Dieguez-Uribeondo J."/>
            <person name="de Bruijn I."/>
            <person name="Tripathy S."/>
            <person name="Jiang R."/>
            <person name="Young S.K."/>
            <person name="Zeng Q."/>
            <person name="Gargeya S."/>
            <person name="Fitzgerald M."/>
            <person name="Haas B."/>
            <person name="Abouelleil A."/>
            <person name="Alvarado L."/>
            <person name="Arachchi H.M."/>
            <person name="Berlin A."/>
            <person name="Chapman S.B."/>
            <person name="Goldberg J."/>
            <person name="Griggs A."/>
            <person name="Gujja S."/>
            <person name="Hansen M."/>
            <person name="Howarth C."/>
            <person name="Imamovic A."/>
            <person name="Larimer J."/>
            <person name="McCowen C."/>
            <person name="Montmayeur A."/>
            <person name="Murphy C."/>
            <person name="Neiman D."/>
            <person name="Pearson M."/>
            <person name="Priest M."/>
            <person name="Roberts A."/>
            <person name="Saif S."/>
            <person name="Shea T."/>
            <person name="Sisk P."/>
            <person name="Sykes S."/>
            <person name="Wortman J."/>
            <person name="Nusbaum C."/>
            <person name="Birren B."/>
        </authorList>
    </citation>
    <scope>NUCLEOTIDE SEQUENCE [LARGE SCALE GENOMIC DNA]</scope>
    <source>
        <strain evidence="3 4">VS20</strain>
    </source>
</reference>
<feature type="signal peptide" evidence="2">
    <location>
        <begin position="1"/>
        <end position="18"/>
    </location>
</feature>
<dbReference type="AlphaFoldDB" id="T0QC17"/>
<dbReference type="OMA" id="WARGANC"/>
<gene>
    <name evidence="3" type="ORF">SDRG_07134</name>
</gene>
<organism evidence="3 4">
    <name type="scientific">Saprolegnia diclina (strain VS20)</name>
    <dbReference type="NCBI Taxonomy" id="1156394"/>
    <lineage>
        <taxon>Eukaryota</taxon>
        <taxon>Sar</taxon>
        <taxon>Stramenopiles</taxon>
        <taxon>Oomycota</taxon>
        <taxon>Saprolegniomycetes</taxon>
        <taxon>Saprolegniales</taxon>
        <taxon>Saprolegniaceae</taxon>
        <taxon>Saprolegnia</taxon>
    </lineage>
</organism>
<dbReference type="VEuPathDB" id="FungiDB:SDRG_07134"/>
<dbReference type="GeneID" id="19947861"/>
<dbReference type="CDD" id="cd22271">
    <property type="entry name" value="DPBB_EXP_N-like"/>
    <property type="match status" value="1"/>
</dbReference>
<evidence type="ECO:0000313" key="4">
    <source>
        <dbReference type="Proteomes" id="UP000030762"/>
    </source>
</evidence>
<keyword evidence="1 2" id="KW-0732">Signal</keyword>
<dbReference type="InterPro" id="IPR051477">
    <property type="entry name" value="Expansin_CellWall"/>
</dbReference>
<evidence type="ECO:0000256" key="1">
    <source>
        <dbReference type="ARBA" id="ARBA00022729"/>
    </source>
</evidence>
<evidence type="ECO:0008006" key="5">
    <source>
        <dbReference type="Google" id="ProtNLM"/>
    </source>
</evidence>
<dbReference type="EMBL" id="JH767151">
    <property type="protein sequence ID" value="EQC35424.1"/>
    <property type="molecule type" value="Genomic_DNA"/>
</dbReference>
<evidence type="ECO:0000256" key="2">
    <source>
        <dbReference type="SAM" id="SignalP"/>
    </source>
</evidence>